<feature type="domain" description="Helix-hairpin-helix DNA-binding motif class 1" evidence="22">
    <location>
        <begin position="126"/>
        <end position="145"/>
    </location>
</feature>
<keyword evidence="11" id="KW-0227">DNA damage</keyword>
<evidence type="ECO:0000256" key="9">
    <source>
        <dbReference type="ARBA" id="ARBA00022695"/>
    </source>
</evidence>
<keyword evidence="13" id="KW-0239">DNA-directed DNA polymerase</keyword>
<evidence type="ECO:0000256" key="6">
    <source>
        <dbReference type="ARBA" id="ARBA00022481"/>
    </source>
</evidence>
<dbReference type="GO" id="GO:0042578">
    <property type="term" value="F:phosphoric ester hydrolase activity"/>
    <property type="evidence" value="ECO:0007669"/>
    <property type="project" value="TreeGrafter"/>
</dbReference>
<dbReference type="InterPro" id="IPR002054">
    <property type="entry name" value="DNA-dir_DNA_pol_X"/>
</dbReference>
<evidence type="ECO:0000256" key="3">
    <source>
        <dbReference type="ARBA" id="ARBA00012417"/>
    </source>
</evidence>
<dbReference type="SUPFAM" id="SSF89550">
    <property type="entry name" value="PHP domain-like"/>
    <property type="match status" value="1"/>
</dbReference>
<dbReference type="InterPro" id="IPR047967">
    <property type="entry name" value="PolX_PHP"/>
</dbReference>
<evidence type="ECO:0000256" key="7">
    <source>
        <dbReference type="ARBA" id="ARBA00022634"/>
    </source>
</evidence>
<dbReference type="SMART" id="SM00481">
    <property type="entry name" value="POLIIIAc"/>
    <property type="match status" value="1"/>
</dbReference>
<evidence type="ECO:0000256" key="20">
    <source>
        <dbReference type="ARBA" id="ARBA00045548"/>
    </source>
</evidence>
<dbReference type="Pfam" id="PF02811">
    <property type="entry name" value="PHP"/>
    <property type="match status" value="1"/>
</dbReference>
<dbReference type="NCBIfam" id="NF006375">
    <property type="entry name" value="PRK08609.1"/>
    <property type="match status" value="1"/>
</dbReference>
<dbReference type="Gene3D" id="3.20.20.140">
    <property type="entry name" value="Metal-dependent hydrolases"/>
    <property type="match status" value="1"/>
</dbReference>
<dbReference type="GO" id="GO:0140078">
    <property type="term" value="F:class I DNA-(apurinic or apyrimidinic site) endonuclease activity"/>
    <property type="evidence" value="ECO:0007669"/>
    <property type="project" value="UniProtKB-EC"/>
</dbReference>
<keyword evidence="25" id="KW-0378">Hydrolase</keyword>
<evidence type="ECO:0000256" key="4">
    <source>
        <dbReference type="ARBA" id="ARBA00012720"/>
    </source>
</evidence>
<dbReference type="InterPro" id="IPR022311">
    <property type="entry name" value="PolX-like"/>
</dbReference>
<evidence type="ECO:0000313" key="25">
    <source>
        <dbReference type="EMBL" id="HDI83020.1"/>
    </source>
</evidence>
<accession>A0A7C0Z9Q0</accession>
<evidence type="ECO:0000259" key="24">
    <source>
        <dbReference type="SMART" id="SM00483"/>
    </source>
</evidence>
<dbReference type="PANTHER" id="PTHR36928">
    <property type="entry name" value="PHOSPHATASE YCDX-RELATED"/>
    <property type="match status" value="1"/>
</dbReference>
<dbReference type="InterPro" id="IPR010996">
    <property type="entry name" value="HHH_MUS81"/>
</dbReference>
<organism evidence="25">
    <name type="scientific">candidate division WOR-3 bacterium</name>
    <dbReference type="NCBI Taxonomy" id="2052148"/>
    <lineage>
        <taxon>Bacteria</taxon>
        <taxon>Bacteria division WOR-3</taxon>
    </lineage>
</organism>
<comment type="catalytic activity">
    <reaction evidence="18">
        <text>2'-deoxyribonucleotide-(2'-deoxyribose 5'-phosphate)-2'-deoxyribonucleotide-DNA = a 3'-end 2'-deoxyribonucleotide-(2,3-dehydro-2,3-deoxyribose 5'-phosphate)-DNA + a 5'-end 5'-phospho-2'-deoxyribonucleoside-DNA + H(+)</text>
        <dbReference type="Rhea" id="RHEA:66592"/>
        <dbReference type="Rhea" id="RHEA-COMP:13180"/>
        <dbReference type="Rhea" id="RHEA-COMP:16897"/>
        <dbReference type="Rhea" id="RHEA-COMP:17067"/>
        <dbReference type="ChEBI" id="CHEBI:15378"/>
        <dbReference type="ChEBI" id="CHEBI:136412"/>
        <dbReference type="ChEBI" id="CHEBI:157695"/>
        <dbReference type="ChEBI" id="CHEBI:167181"/>
        <dbReference type="EC" id="4.2.99.18"/>
    </reaction>
</comment>
<evidence type="ECO:0000256" key="10">
    <source>
        <dbReference type="ARBA" id="ARBA00022705"/>
    </source>
</evidence>
<comment type="subcellular location">
    <subcellularLocation>
        <location evidence="2">Cytoplasm</location>
    </subcellularLocation>
</comment>
<dbReference type="Pfam" id="PF14791">
    <property type="entry name" value="DNA_pol_B_thumb"/>
    <property type="match status" value="1"/>
</dbReference>
<dbReference type="InterPro" id="IPR016195">
    <property type="entry name" value="Pol/histidinol_Pase-like"/>
</dbReference>
<comment type="function">
    <text evidence="20">Repair polymerase that plays a key role in base-excision repair. During this process, the damaged base is excised by specific DNA glycosylases, the DNA backbone is nicked at the abasic site by an apurinic/apyrimidic (AP) endonuclease, and POLB removes 5'-deoxyribose-phosphate from the preincised AP site acting as a 5'-deoxyribose-phosphate lyase (5'-dRP lyase); through its DNA polymerase activity, it adds one nucleotide to the 3' end of the arising single-nucleotide gap. Conducts 'gap-filling' DNA synthesis in a stepwise distributive fashion rather than in a processive fashion as for other DNA polymerases. It is also able to cleave sugar-phosphate bonds 3' to an intact AP site, acting as an AP lyase.</text>
</comment>
<dbReference type="GO" id="GO:0004527">
    <property type="term" value="F:exonuclease activity"/>
    <property type="evidence" value="ECO:0007669"/>
    <property type="project" value="UniProtKB-KW"/>
</dbReference>
<dbReference type="SMART" id="SM00278">
    <property type="entry name" value="HhH1"/>
    <property type="match status" value="3"/>
</dbReference>
<dbReference type="InterPro" id="IPR003583">
    <property type="entry name" value="Hlx-hairpin-Hlx_DNA-bd_motif"/>
</dbReference>
<dbReference type="SUPFAM" id="SSF47802">
    <property type="entry name" value="DNA polymerase beta, N-terminal domain-like"/>
    <property type="match status" value="1"/>
</dbReference>
<keyword evidence="14" id="KW-0915">Sodium</keyword>
<comment type="caution">
    <text evidence="25">The sequence shown here is derived from an EMBL/GenBank/DDBJ whole genome shotgun (WGS) entry which is preliminary data.</text>
</comment>
<dbReference type="EC" id="4.2.99.18" evidence="4"/>
<proteinExistence type="predicted"/>
<dbReference type="SUPFAM" id="SSF81301">
    <property type="entry name" value="Nucleotidyltransferase"/>
    <property type="match status" value="1"/>
</dbReference>
<evidence type="ECO:0000259" key="23">
    <source>
        <dbReference type="SMART" id="SM00481"/>
    </source>
</evidence>
<dbReference type="InterPro" id="IPR037160">
    <property type="entry name" value="DNA_Pol_thumb_sf"/>
</dbReference>
<dbReference type="InterPro" id="IPR004013">
    <property type="entry name" value="PHP_dom"/>
</dbReference>
<comment type="catalytic activity">
    <reaction evidence="19">
        <text>a 5'-end 2'-deoxyribose-2'-deoxyribonucleotide-DNA = (2E,4S)-4-hydroxypenten-2-al-5-phosphate + a 5'-end 5'-phospho-2'-deoxyribonucleoside-DNA + H(+)</text>
        <dbReference type="Rhea" id="RHEA:76255"/>
        <dbReference type="Rhea" id="RHEA-COMP:13180"/>
        <dbReference type="Rhea" id="RHEA-COMP:18657"/>
        <dbReference type="ChEBI" id="CHEBI:15378"/>
        <dbReference type="ChEBI" id="CHEBI:136412"/>
        <dbReference type="ChEBI" id="CHEBI:195194"/>
        <dbReference type="ChEBI" id="CHEBI:195195"/>
    </reaction>
</comment>
<dbReference type="SMART" id="SM00483">
    <property type="entry name" value="POLXc"/>
    <property type="match status" value="1"/>
</dbReference>
<evidence type="ECO:0000256" key="19">
    <source>
        <dbReference type="ARBA" id="ARBA00044678"/>
    </source>
</evidence>
<dbReference type="InterPro" id="IPR050243">
    <property type="entry name" value="PHP_phosphatase"/>
</dbReference>
<dbReference type="InterPro" id="IPR003141">
    <property type="entry name" value="Pol/His_phosphatase_N"/>
</dbReference>
<dbReference type="FunFam" id="3.20.20.140:FF:000047">
    <property type="entry name" value="PHP domain-containing protein"/>
    <property type="match status" value="1"/>
</dbReference>
<evidence type="ECO:0000259" key="22">
    <source>
        <dbReference type="SMART" id="SM00278"/>
    </source>
</evidence>
<evidence type="ECO:0000256" key="12">
    <source>
        <dbReference type="ARBA" id="ARBA00022843"/>
    </source>
</evidence>
<evidence type="ECO:0000256" key="15">
    <source>
        <dbReference type="ARBA" id="ARBA00023204"/>
    </source>
</evidence>
<dbReference type="CDD" id="cd07436">
    <property type="entry name" value="PHP_PolX"/>
    <property type="match status" value="1"/>
</dbReference>
<dbReference type="PIRSF" id="PIRSF005047">
    <property type="entry name" value="UCP005047_YshC"/>
    <property type="match status" value="1"/>
</dbReference>
<keyword evidence="15" id="KW-0234">DNA repair</keyword>
<feature type="domain" description="Helix-hairpin-helix DNA-binding motif class 1" evidence="22">
    <location>
        <begin position="51"/>
        <end position="70"/>
    </location>
</feature>
<dbReference type="Pfam" id="PF14520">
    <property type="entry name" value="HHH_5"/>
    <property type="match status" value="1"/>
</dbReference>
<evidence type="ECO:0000256" key="5">
    <source>
        <dbReference type="ARBA" id="ARBA00020020"/>
    </source>
</evidence>
<dbReference type="Gene3D" id="1.10.150.20">
    <property type="entry name" value="5' to 3' exonuclease, C-terminal subdomain"/>
    <property type="match status" value="1"/>
</dbReference>
<gene>
    <name evidence="25" type="primary">polX</name>
    <name evidence="25" type="ORF">ENF18_04430</name>
</gene>
<comment type="catalytic activity">
    <reaction evidence="21">
        <text>DNA(n) + a 2'-deoxyribonucleoside 5'-triphosphate = DNA(n+1) + diphosphate</text>
        <dbReference type="Rhea" id="RHEA:22508"/>
        <dbReference type="Rhea" id="RHEA-COMP:17339"/>
        <dbReference type="Rhea" id="RHEA-COMP:17340"/>
        <dbReference type="ChEBI" id="CHEBI:33019"/>
        <dbReference type="ChEBI" id="CHEBI:61560"/>
        <dbReference type="ChEBI" id="CHEBI:173112"/>
        <dbReference type="EC" id="2.7.7.7"/>
    </reaction>
</comment>
<dbReference type="CDD" id="cd00141">
    <property type="entry name" value="NT_POLXc"/>
    <property type="match status" value="1"/>
</dbReference>
<keyword evidence="25" id="KW-0540">Nuclease</keyword>
<dbReference type="GO" id="GO:0005829">
    <property type="term" value="C:cytosol"/>
    <property type="evidence" value="ECO:0007669"/>
    <property type="project" value="TreeGrafter"/>
</dbReference>
<dbReference type="InterPro" id="IPR027421">
    <property type="entry name" value="DNA_pol_lamdba_lyase_dom_sf"/>
</dbReference>
<sequence>MKNFELARMFEKIADALEIKGENQFKVIAYRKVSRILKDFPEDIEKVYREGRLRDIPGIGEGIAKKISEYLKTGEMKKYREALEGIPQGLLELLDIPNLGPKTIKLAHEKLGVKNLEDLKRVIEDGSLAKLPGMGAKKVENIRVGIEMVEGKSGGERRFPMGLVTPVVEEVVSILSSIKGVEKVIPAGSYRRCKETVGDLDFLTIAEDREKVITTFTGMPMVSRVIASGETKASVIERNLGIQMDLRVLPSESFGAALQYFTGSKAHNIKLRGIAKDKGLKISEYGVFKGEKYIAGRTEEEVYRAIGLVWIPPEMREDRGEVELAMEGKLPEILKLEDIKGDLHIHSKYSDGADTIEKIAKFGKSLGYEYVGIADHSRSVKYAGGMEIEDLYKKMEEIETLNKKISGITILMGTEVDILQDGSLDYPDEVLGKMDFVIAAVHQGFKKNVTERMLDAMDNPNVDIIAHPTGRLLSGRTGYDVDIEKVMEKAAETGVALEVNAYYDRLDLDDINSRMAKQMGVKLVINTDAHNIGMMRDMKLGVCVARRAWLKKDDVLNTLPWNKLKRALRRWTS</sequence>
<dbReference type="GO" id="GO:0003677">
    <property type="term" value="F:DNA binding"/>
    <property type="evidence" value="ECO:0007669"/>
    <property type="project" value="InterPro"/>
</dbReference>
<evidence type="ECO:0000256" key="11">
    <source>
        <dbReference type="ARBA" id="ARBA00022763"/>
    </source>
</evidence>
<dbReference type="GO" id="GO:0006281">
    <property type="term" value="P:DNA repair"/>
    <property type="evidence" value="ECO:0007669"/>
    <property type="project" value="UniProtKB-KW"/>
</dbReference>
<evidence type="ECO:0000256" key="21">
    <source>
        <dbReference type="ARBA" id="ARBA00049244"/>
    </source>
</evidence>
<evidence type="ECO:0000256" key="17">
    <source>
        <dbReference type="ARBA" id="ARBA00035726"/>
    </source>
</evidence>
<evidence type="ECO:0000256" key="13">
    <source>
        <dbReference type="ARBA" id="ARBA00022932"/>
    </source>
</evidence>
<feature type="domain" description="DNA-directed DNA polymerase X" evidence="24">
    <location>
        <begin position="1"/>
        <end position="317"/>
    </location>
</feature>
<evidence type="ECO:0000256" key="1">
    <source>
        <dbReference type="ARBA" id="ARBA00001946"/>
    </source>
</evidence>
<protein>
    <recommendedName>
        <fullName evidence="5">DNA polymerase beta</fullName>
        <ecNumber evidence="3">2.7.7.7</ecNumber>
        <ecNumber evidence="4">4.2.99.18</ecNumber>
    </recommendedName>
    <alternativeName>
        <fullName evidence="16">5'-deoxyribose-phosphate lyase</fullName>
    </alternativeName>
    <alternativeName>
        <fullName evidence="17">AP lyase</fullName>
    </alternativeName>
</protein>
<evidence type="ECO:0000256" key="16">
    <source>
        <dbReference type="ARBA" id="ARBA00035717"/>
    </source>
</evidence>
<evidence type="ECO:0000256" key="2">
    <source>
        <dbReference type="ARBA" id="ARBA00004496"/>
    </source>
</evidence>
<keyword evidence="12" id="KW-0832">Ubl conjugation</keyword>
<keyword evidence="8" id="KW-0808">Transferase</keyword>
<dbReference type="GO" id="GO:0003887">
    <property type="term" value="F:DNA-directed DNA polymerase activity"/>
    <property type="evidence" value="ECO:0007669"/>
    <property type="project" value="UniProtKB-KW"/>
</dbReference>
<dbReference type="PANTHER" id="PTHR36928:SF1">
    <property type="entry name" value="PHOSPHATASE YCDX-RELATED"/>
    <property type="match status" value="1"/>
</dbReference>
<dbReference type="InterPro" id="IPR029398">
    <property type="entry name" value="PolB_thumb"/>
</dbReference>
<comment type="cofactor">
    <cofactor evidence="1">
        <name>Mg(2+)</name>
        <dbReference type="ChEBI" id="CHEBI:18420"/>
    </cofactor>
</comment>
<keyword evidence="25" id="KW-0269">Exonuclease</keyword>
<feature type="domain" description="Helix-hairpin-helix DNA-binding motif class 1" evidence="22">
    <location>
        <begin position="91"/>
        <end position="110"/>
    </location>
</feature>
<dbReference type="Proteomes" id="UP000885847">
    <property type="component" value="Unassembled WGS sequence"/>
</dbReference>
<name>A0A7C0Z9Q0_UNCW3</name>
<dbReference type="EMBL" id="DQWE01000213">
    <property type="protein sequence ID" value="HDI83020.1"/>
    <property type="molecule type" value="Genomic_DNA"/>
</dbReference>
<reference evidence="25" key="1">
    <citation type="journal article" date="2020" name="mSystems">
        <title>Genome- and Community-Level Interaction Insights into Carbon Utilization and Element Cycling Functions of Hydrothermarchaeota in Hydrothermal Sediment.</title>
        <authorList>
            <person name="Zhou Z."/>
            <person name="Liu Y."/>
            <person name="Xu W."/>
            <person name="Pan J."/>
            <person name="Luo Z.H."/>
            <person name="Li M."/>
        </authorList>
    </citation>
    <scope>NUCLEOTIDE SEQUENCE [LARGE SCALE GENOMIC DNA]</scope>
    <source>
        <strain evidence="25">HyVt-102</strain>
    </source>
</reference>
<dbReference type="Gene3D" id="1.10.150.110">
    <property type="entry name" value="DNA polymerase beta, N-terminal domain-like"/>
    <property type="match status" value="1"/>
</dbReference>
<dbReference type="InterPro" id="IPR043519">
    <property type="entry name" value="NT_sf"/>
</dbReference>
<dbReference type="InterPro" id="IPR002008">
    <property type="entry name" value="DNA_pol_X_beta-like"/>
</dbReference>
<feature type="domain" description="Polymerase/histidinol phosphatase N-terminal" evidence="23">
    <location>
        <begin position="341"/>
        <end position="420"/>
    </location>
</feature>
<evidence type="ECO:0000256" key="14">
    <source>
        <dbReference type="ARBA" id="ARBA00023053"/>
    </source>
</evidence>
<keyword evidence="9" id="KW-0548">Nucleotidyltransferase</keyword>
<dbReference type="Gene3D" id="3.30.460.10">
    <property type="entry name" value="Beta Polymerase, domain 2"/>
    <property type="match status" value="1"/>
</dbReference>
<dbReference type="AlphaFoldDB" id="A0A7C0Z9Q0"/>
<keyword evidence="6" id="KW-0488">Methylation</keyword>
<dbReference type="Pfam" id="PF14716">
    <property type="entry name" value="HHH_8"/>
    <property type="match status" value="1"/>
</dbReference>
<keyword evidence="10" id="KW-0235">DNA replication</keyword>
<dbReference type="Gene3D" id="3.30.210.10">
    <property type="entry name" value="DNA polymerase, thumb domain"/>
    <property type="match status" value="1"/>
</dbReference>
<keyword evidence="7" id="KW-0237">DNA synthesis</keyword>
<dbReference type="EC" id="2.7.7.7" evidence="3"/>
<evidence type="ECO:0000256" key="8">
    <source>
        <dbReference type="ARBA" id="ARBA00022679"/>
    </source>
</evidence>
<evidence type="ECO:0000256" key="18">
    <source>
        <dbReference type="ARBA" id="ARBA00044632"/>
    </source>
</evidence>
<dbReference type="PRINTS" id="PR00870">
    <property type="entry name" value="DNAPOLXBETA"/>
</dbReference>
<dbReference type="GO" id="GO:0008270">
    <property type="term" value="F:zinc ion binding"/>
    <property type="evidence" value="ECO:0007669"/>
    <property type="project" value="TreeGrafter"/>
</dbReference>